<dbReference type="Pfam" id="PF04433">
    <property type="entry name" value="SWIRM"/>
    <property type="match status" value="1"/>
</dbReference>
<dbReference type="InterPro" id="IPR036388">
    <property type="entry name" value="WH-like_DNA-bd_sf"/>
</dbReference>
<comment type="subcellular location">
    <subcellularLocation>
        <location evidence="7">Nucleus</location>
    </subcellularLocation>
</comment>
<evidence type="ECO:0000256" key="6">
    <source>
        <dbReference type="ARBA" id="ARBA00023242"/>
    </source>
</evidence>
<dbReference type="PROSITE" id="PS50135">
    <property type="entry name" value="ZF_ZZ_2"/>
    <property type="match status" value="1"/>
</dbReference>
<evidence type="ECO:0000256" key="3">
    <source>
        <dbReference type="ARBA" id="ARBA00022833"/>
    </source>
</evidence>
<proteinExistence type="predicted"/>
<protein>
    <recommendedName>
        <fullName evidence="7">Transcriptional adapter 2</fullName>
    </recommendedName>
</protein>
<dbReference type="SMART" id="SM00291">
    <property type="entry name" value="ZnF_ZZ"/>
    <property type="match status" value="1"/>
</dbReference>
<evidence type="ECO:0000256" key="2">
    <source>
        <dbReference type="ARBA" id="ARBA00022771"/>
    </source>
</evidence>
<keyword evidence="1" id="KW-0479">Metal-binding</keyword>
<reference evidence="13 14" key="1">
    <citation type="journal article" date="2023" name="Elife">
        <title>Identification of key yeast species and microbe-microbe interactions impacting larval growth of Drosophila in the wild.</title>
        <authorList>
            <person name="Mure A."/>
            <person name="Sugiura Y."/>
            <person name="Maeda R."/>
            <person name="Honda K."/>
            <person name="Sakurai N."/>
            <person name="Takahashi Y."/>
            <person name="Watada M."/>
            <person name="Katoh T."/>
            <person name="Gotoh A."/>
            <person name="Gotoh Y."/>
            <person name="Taniguchi I."/>
            <person name="Nakamura K."/>
            <person name="Hayashi T."/>
            <person name="Katayama T."/>
            <person name="Uemura T."/>
            <person name="Hattori Y."/>
        </authorList>
    </citation>
    <scope>NUCLEOTIDE SEQUENCE [LARGE SCALE GENOMIC DNA]</scope>
    <source>
        <strain evidence="13 14">SB-73</strain>
    </source>
</reference>
<dbReference type="GO" id="GO:0070461">
    <property type="term" value="C:SAGA-type complex"/>
    <property type="evidence" value="ECO:0007669"/>
    <property type="project" value="TreeGrafter"/>
</dbReference>
<dbReference type="PANTHER" id="PTHR12374">
    <property type="entry name" value="TRANSCRIPTIONAL ADAPTOR 2 ADA2 -RELATED"/>
    <property type="match status" value="1"/>
</dbReference>
<feature type="domain" description="SANT" evidence="12">
    <location>
        <begin position="66"/>
        <end position="118"/>
    </location>
</feature>
<keyword evidence="3" id="KW-0862">Zinc</keyword>
<dbReference type="GO" id="GO:0003713">
    <property type="term" value="F:transcription coactivator activity"/>
    <property type="evidence" value="ECO:0007669"/>
    <property type="project" value="InterPro"/>
</dbReference>
<evidence type="ECO:0000256" key="7">
    <source>
        <dbReference type="PIRNR" id="PIRNR025024"/>
    </source>
</evidence>
<keyword evidence="4 7" id="KW-0805">Transcription regulation</keyword>
<organism evidence="13 14">
    <name type="scientific">Starmerella bacillaris</name>
    <name type="common">Yeast</name>
    <name type="synonym">Candida zemplinina</name>
    <dbReference type="NCBI Taxonomy" id="1247836"/>
    <lineage>
        <taxon>Eukaryota</taxon>
        <taxon>Fungi</taxon>
        <taxon>Dikarya</taxon>
        <taxon>Ascomycota</taxon>
        <taxon>Saccharomycotina</taxon>
        <taxon>Dipodascomycetes</taxon>
        <taxon>Dipodascales</taxon>
        <taxon>Trichomonascaceae</taxon>
        <taxon>Starmerella</taxon>
    </lineage>
</organism>
<dbReference type="InterPro" id="IPR043145">
    <property type="entry name" value="Znf_ZZ_sf"/>
</dbReference>
<dbReference type="PIRSF" id="PIRSF025024">
    <property type="entry name" value="Transcriptional_adaptor_2"/>
    <property type="match status" value="1"/>
</dbReference>
<dbReference type="Pfam" id="PF25299">
    <property type="entry name" value="ZZ_ADA2"/>
    <property type="match status" value="1"/>
</dbReference>
<dbReference type="GO" id="GO:0005634">
    <property type="term" value="C:nucleus"/>
    <property type="evidence" value="ECO:0007669"/>
    <property type="project" value="UniProtKB-SubCell"/>
</dbReference>
<dbReference type="InterPro" id="IPR000433">
    <property type="entry name" value="Znf_ZZ"/>
</dbReference>
<dbReference type="PANTHER" id="PTHR12374:SF20">
    <property type="entry name" value="TRANSCRIPTIONAL ADAPTER 2-ALPHA"/>
    <property type="match status" value="1"/>
</dbReference>
<evidence type="ECO:0000259" key="10">
    <source>
        <dbReference type="PROSITE" id="PS50135"/>
    </source>
</evidence>
<sequence>MGKSDGFEIMCDCCGTDLSNLVSIRCAECTDEEYDTCVPCFAKGASSKNHKPYHDYIVIEQQAYPIFTNDWGADEELLMIEGLEQFGVGSWEDIADHIGRRSKEDVEKHYKMVYLESPNYPMPYIVDRPLLDDMSEFMERRRKRLEKYNAHQQLLRSDPQQKGTKDQQGALASVPACHEIQGYMPGRLEFETEAENDAEMVIKNLLFEPDDNDFDVEQKLTVLSIYNSRLERRTERKRTILAHNLLDYRKLIATEKKRTKEEKELYNKLKPFVRVLPADEFQKFTEDILAEQSYRHRIAELQEYRQNGIKTLDEAKKYEKDKQVRHSAIFRTSQPPIPQRYSYFEQLVNEQHSISNMHANTNNISSSLTSDGSSTPNVVINDEEPMLMKVKKMSGIAPLDVAHAPDVDLLSPEEKLLCTQLRIVPKSYLAIKQGIIQAGIRNHSVSQRKLVRELFPHIDDQRISRIYDFFVAQNWIA</sequence>
<dbReference type="Gene3D" id="1.10.10.60">
    <property type="entry name" value="Homeodomain-like"/>
    <property type="match status" value="1"/>
</dbReference>
<evidence type="ECO:0000256" key="8">
    <source>
        <dbReference type="PROSITE-ProRule" id="PRU00228"/>
    </source>
</evidence>
<feature type="domain" description="SWIRM" evidence="11">
    <location>
        <begin position="390"/>
        <end position="477"/>
    </location>
</feature>
<keyword evidence="5 7" id="KW-0804">Transcription</keyword>
<dbReference type="SMART" id="SM00717">
    <property type="entry name" value="SANT"/>
    <property type="match status" value="1"/>
</dbReference>
<dbReference type="GO" id="GO:0006357">
    <property type="term" value="P:regulation of transcription by RNA polymerase II"/>
    <property type="evidence" value="ECO:0007669"/>
    <property type="project" value="InterPro"/>
</dbReference>
<dbReference type="AlphaFoldDB" id="A0AAV5RIQ4"/>
<feature type="domain" description="ZZ-type" evidence="10">
    <location>
        <begin position="6"/>
        <end position="64"/>
    </location>
</feature>
<evidence type="ECO:0000256" key="4">
    <source>
        <dbReference type="ARBA" id="ARBA00023015"/>
    </source>
</evidence>
<dbReference type="Pfam" id="PF00249">
    <property type="entry name" value="Myb_DNA-binding"/>
    <property type="match status" value="1"/>
</dbReference>
<dbReference type="InterPro" id="IPR007526">
    <property type="entry name" value="SWIRM"/>
</dbReference>
<evidence type="ECO:0000256" key="1">
    <source>
        <dbReference type="ARBA" id="ARBA00022723"/>
    </source>
</evidence>
<dbReference type="Pfam" id="PF22941">
    <property type="entry name" value="TADA2A-like_3rd"/>
    <property type="match status" value="1"/>
</dbReference>
<dbReference type="InterPro" id="IPR001005">
    <property type="entry name" value="SANT/Myb"/>
</dbReference>
<dbReference type="Gene3D" id="3.30.60.90">
    <property type="match status" value="1"/>
</dbReference>
<dbReference type="EMBL" id="BTGC01000003">
    <property type="protein sequence ID" value="GMM50419.1"/>
    <property type="molecule type" value="Genomic_DNA"/>
</dbReference>
<keyword evidence="14" id="KW-1185">Reference proteome</keyword>
<dbReference type="FunFam" id="1.10.10.10:FF:000087">
    <property type="entry name" value="Transcriptional adapter 2"/>
    <property type="match status" value="1"/>
</dbReference>
<evidence type="ECO:0000313" key="14">
    <source>
        <dbReference type="Proteomes" id="UP001362899"/>
    </source>
</evidence>
<feature type="domain" description="Myb-like" evidence="9">
    <location>
        <begin position="71"/>
        <end position="114"/>
    </location>
</feature>
<dbReference type="PROSITE" id="PS50090">
    <property type="entry name" value="MYB_LIKE"/>
    <property type="match status" value="1"/>
</dbReference>
<dbReference type="GO" id="GO:0006338">
    <property type="term" value="P:chromatin remodeling"/>
    <property type="evidence" value="ECO:0007669"/>
    <property type="project" value="TreeGrafter"/>
</dbReference>
<dbReference type="InterPro" id="IPR055141">
    <property type="entry name" value="TADA2A_B-like_dom"/>
</dbReference>
<accession>A0AAV5RIQ4</accession>
<name>A0AAV5RIQ4_STABA</name>
<evidence type="ECO:0000313" key="13">
    <source>
        <dbReference type="EMBL" id="GMM50419.1"/>
    </source>
</evidence>
<evidence type="ECO:0000259" key="11">
    <source>
        <dbReference type="PROSITE" id="PS50934"/>
    </source>
</evidence>
<dbReference type="InterPro" id="IPR016827">
    <property type="entry name" value="Ada2/TADA2"/>
</dbReference>
<evidence type="ECO:0000259" key="9">
    <source>
        <dbReference type="PROSITE" id="PS50090"/>
    </source>
</evidence>
<keyword evidence="2 8" id="KW-0863">Zinc-finger</keyword>
<dbReference type="PROSITE" id="PS51293">
    <property type="entry name" value="SANT"/>
    <property type="match status" value="1"/>
</dbReference>
<evidence type="ECO:0000259" key="12">
    <source>
        <dbReference type="PROSITE" id="PS51293"/>
    </source>
</evidence>
<gene>
    <name evidence="13" type="ORF">DASB73_013770</name>
</gene>
<dbReference type="GO" id="GO:0008270">
    <property type="term" value="F:zinc ion binding"/>
    <property type="evidence" value="ECO:0007669"/>
    <property type="project" value="UniProtKB-KW"/>
</dbReference>
<dbReference type="SUPFAM" id="SSF57850">
    <property type="entry name" value="RING/U-box"/>
    <property type="match status" value="1"/>
</dbReference>
<dbReference type="Proteomes" id="UP001362899">
    <property type="component" value="Unassembled WGS sequence"/>
</dbReference>
<evidence type="ECO:0000256" key="5">
    <source>
        <dbReference type="ARBA" id="ARBA00023163"/>
    </source>
</evidence>
<dbReference type="SUPFAM" id="SSF46689">
    <property type="entry name" value="Homeodomain-like"/>
    <property type="match status" value="2"/>
</dbReference>
<dbReference type="CDD" id="cd00167">
    <property type="entry name" value="SANT"/>
    <property type="match status" value="1"/>
</dbReference>
<dbReference type="GO" id="GO:0003682">
    <property type="term" value="F:chromatin binding"/>
    <property type="evidence" value="ECO:0007669"/>
    <property type="project" value="TreeGrafter"/>
</dbReference>
<dbReference type="PROSITE" id="PS50934">
    <property type="entry name" value="SWIRM"/>
    <property type="match status" value="1"/>
</dbReference>
<dbReference type="InterPro" id="IPR041983">
    <property type="entry name" value="ADA2-like_ZZ"/>
</dbReference>
<comment type="caution">
    <text evidence="13">The sequence shown here is derived from an EMBL/GenBank/DDBJ whole genome shotgun (WGS) entry which is preliminary data.</text>
</comment>
<keyword evidence="6 7" id="KW-0539">Nucleus</keyword>
<dbReference type="InterPro" id="IPR009057">
    <property type="entry name" value="Homeodomain-like_sf"/>
</dbReference>
<dbReference type="Gene3D" id="1.10.10.10">
    <property type="entry name" value="Winged helix-like DNA-binding domain superfamily/Winged helix DNA-binding domain"/>
    <property type="match status" value="1"/>
</dbReference>
<dbReference type="CDD" id="cd02335">
    <property type="entry name" value="ZZ_ADA2"/>
    <property type="match status" value="1"/>
</dbReference>
<dbReference type="InterPro" id="IPR017884">
    <property type="entry name" value="SANT_dom"/>
</dbReference>